<dbReference type="InterPro" id="IPR016064">
    <property type="entry name" value="NAD/diacylglycerol_kinase_sf"/>
</dbReference>
<evidence type="ECO:0000313" key="2">
    <source>
        <dbReference type="EMBL" id="BDG02601.1"/>
    </source>
</evidence>
<dbReference type="InterPro" id="IPR001206">
    <property type="entry name" value="Diacylglycerol_kinase_cat_dom"/>
</dbReference>
<dbReference type="SUPFAM" id="SSF111331">
    <property type="entry name" value="NAD kinase/diacylglycerol kinase-like"/>
    <property type="match status" value="1"/>
</dbReference>
<dbReference type="EMBL" id="AP025591">
    <property type="protein sequence ID" value="BDG02601.1"/>
    <property type="molecule type" value="Genomic_DNA"/>
</dbReference>
<gene>
    <name evidence="2" type="ORF">AMOR_15970</name>
</gene>
<dbReference type="Gene3D" id="3.40.50.10330">
    <property type="entry name" value="Probable inorganic polyphosphate/atp-NAD kinase, domain 1"/>
    <property type="match status" value="1"/>
</dbReference>
<dbReference type="InterPro" id="IPR017438">
    <property type="entry name" value="ATP-NAD_kinase_N"/>
</dbReference>
<sequence>MNNPRSRRNRRHPGIARRLRERLGDDGEVVDASTPEELARAVERFRAAKIEVLGVNGGDGTGHYVLTAFARAYGAEPLPKLLLLRGGAMNTVAHGHHIRGGPDSILREVLIRRRHGYPLRTVERDLLCVEADGGPPRFGFIFGTGVVVTFLEAYYQGDSPSPLTAAALLVRAVGSALAGGRFAASLTRREPLRVVTDGDEWPDASYLALVAGSTPDIGFGFKVFHRCAEQPGSFHAVGVTATPLQIALALRRIHAGRPWKRRHAQDEVTRDLLVEAERLRFTIDGDLYAAERRVRVSTGPGIEIVLP</sequence>
<evidence type="ECO:0000313" key="3">
    <source>
        <dbReference type="Proteomes" id="UP001162891"/>
    </source>
</evidence>
<dbReference type="Pfam" id="PF00781">
    <property type="entry name" value="DAGK_cat"/>
    <property type="match status" value="1"/>
</dbReference>
<feature type="domain" description="DAGKc" evidence="1">
    <location>
        <begin position="3"/>
        <end position="110"/>
    </location>
</feature>
<keyword evidence="3" id="KW-1185">Reference proteome</keyword>
<dbReference type="Proteomes" id="UP001162891">
    <property type="component" value="Chromosome"/>
</dbReference>
<name>A0ABN6MNL8_9BACT</name>
<organism evidence="2 3">
    <name type="scientific">Anaeromyxobacter oryzae</name>
    <dbReference type="NCBI Taxonomy" id="2918170"/>
    <lineage>
        <taxon>Bacteria</taxon>
        <taxon>Pseudomonadati</taxon>
        <taxon>Myxococcota</taxon>
        <taxon>Myxococcia</taxon>
        <taxon>Myxococcales</taxon>
        <taxon>Cystobacterineae</taxon>
        <taxon>Anaeromyxobacteraceae</taxon>
        <taxon>Anaeromyxobacter</taxon>
    </lineage>
</organism>
<proteinExistence type="predicted"/>
<accession>A0ABN6MNL8</accession>
<reference evidence="3" key="1">
    <citation type="journal article" date="2022" name="Int. J. Syst. Evol. Microbiol.">
        <title>Anaeromyxobacter oryzae sp. nov., Anaeromyxobacter diazotrophicus sp. nov. and Anaeromyxobacter paludicola sp. nov., isolated from paddy soils.</title>
        <authorList>
            <person name="Itoh H."/>
            <person name="Xu Z."/>
            <person name="Mise K."/>
            <person name="Masuda Y."/>
            <person name="Ushijima N."/>
            <person name="Hayakawa C."/>
            <person name="Shiratori Y."/>
            <person name="Senoo K."/>
        </authorList>
    </citation>
    <scope>NUCLEOTIDE SEQUENCE [LARGE SCALE GENOMIC DNA]</scope>
    <source>
        <strain evidence="3">Red232</strain>
    </source>
</reference>
<protein>
    <recommendedName>
        <fullName evidence="1">DAGKc domain-containing protein</fullName>
    </recommendedName>
</protein>
<evidence type="ECO:0000259" key="1">
    <source>
        <dbReference type="Pfam" id="PF00781"/>
    </source>
</evidence>